<dbReference type="SUPFAM" id="SSF55811">
    <property type="entry name" value="Nudix"/>
    <property type="match status" value="1"/>
</dbReference>
<evidence type="ECO:0000256" key="3">
    <source>
        <dbReference type="ARBA" id="ARBA00022801"/>
    </source>
</evidence>
<name>A0ABQ5W3C8_9HYPH</name>
<dbReference type="PROSITE" id="PS51462">
    <property type="entry name" value="NUDIX"/>
    <property type="match status" value="1"/>
</dbReference>
<organism evidence="6 7">
    <name type="scientific">Devosia nitrariae</name>
    <dbReference type="NCBI Taxonomy" id="2071872"/>
    <lineage>
        <taxon>Bacteria</taxon>
        <taxon>Pseudomonadati</taxon>
        <taxon>Pseudomonadota</taxon>
        <taxon>Alphaproteobacteria</taxon>
        <taxon>Hyphomicrobiales</taxon>
        <taxon>Devosiaceae</taxon>
        <taxon>Devosia</taxon>
    </lineage>
</organism>
<keyword evidence="7" id="KW-1185">Reference proteome</keyword>
<comment type="cofactor">
    <cofactor evidence="1">
        <name>Mg(2+)</name>
        <dbReference type="ChEBI" id="CHEBI:18420"/>
    </cofactor>
</comment>
<evidence type="ECO:0000313" key="6">
    <source>
        <dbReference type="EMBL" id="GLQ54575.1"/>
    </source>
</evidence>
<dbReference type="CDD" id="cd04666">
    <property type="entry name" value="NUDIX_DIPP2_like_Nudt4"/>
    <property type="match status" value="1"/>
</dbReference>
<evidence type="ECO:0000313" key="7">
    <source>
        <dbReference type="Proteomes" id="UP001156691"/>
    </source>
</evidence>
<sequence length="166" mass="18741">MGTAIKDFLKSLNPLRAHAPRETQSGVLPYRIVGSRLTYLLITSRRSARWMFPKGGLVTGATAWDSAAQEALEEAGVEGTVETSPIGSYHGAKNDENQTPVIVDIYPLKVSVEHDEWREKRQRQRRWVTIEEARNLLDDREKIAIAVALDARLRHQLKAARQAQTR</sequence>
<dbReference type="PANTHER" id="PTHR12629">
    <property type="entry name" value="DIPHOSPHOINOSITOL POLYPHOSPHATE PHOSPHOHYDROLASE"/>
    <property type="match status" value="1"/>
</dbReference>
<dbReference type="InterPro" id="IPR047198">
    <property type="entry name" value="DDP-like_NUDIX"/>
</dbReference>
<dbReference type="Gene3D" id="3.90.79.10">
    <property type="entry name" value="Nucleoside Triphosphate Pyrophosphohydrolase"/>
    <property type="match status" value="1"/>
</dbReference>
<evidence type="ECO:0000256" key="4">
    <source>
        <dbReference type="ARBA" id="ARBA00022842"/>
    </source>
</evidence>
<dbReference type="Proteomes" id="UP001156691">
    <property type="component" value="Unassembled WGS sequence"/>
</dbReference>
<evidence type="ECO:0000256" key="1">
    <source>
        <dbReference type="ARBA" id="ARBA00001946"/>
    </source>
</evidence>
<comment type="caution">
    <text evidence="6">The sequence shown here is derived from an EMBL/GenBank/DDBJ whole genome shotgun (WGS) entry which is preliminary data.</text>
</comment>
<dbReference type="Pfam" id="PF00293">
    <property type="entry name" value="NUDIX"/>
    <property type="match status" value="1"/>
</dbReference>
<keyword evidence="3" id="KW-0378">Hydrolase</keyword>
<keyword evidence="2" id="KW-0479">Metal-binding</keyword>
<dbReference type="PANTHER" id="PTHR12629:SF0">
    <property type="entry name" value="DIPHOSPHOINOSITOL-POLYPHOSPHATE DIPHOSPHATASE"/>
    <property type="match status" value="1"/>
</dbReference>
<gene>
    <name evidence="6" type="ORF">GCM10010862_18340</name>
</gene>
<accession>A0ABQ5W3C8</accession>
<evidence type="ECO:0000256" key="2">
    <source>
        <dbReference type="ARBA" id="ARBA00022723"/>
    </source>
</evidence>
<dbReference type="RefSeq" id="WP_284340026.1">
    <property type="nucleotide sequence ID" value="NZ_BSNS01000008.1"/>
</dbReference>
<dbReference type="EMBL" id="BSNS01000008">
    <property type="protein sequence ID" value="GLQ54575.1"/>
    <property type="molecule type" value="Genomic_DNA"/>
</dbReference>
<reference evidence="7" key="1">
    <citation type="journal article" date="2019" name="Int. J. Syst. Evol. Microbiol.">
        <title>The Global Catalogue of Microorganisms (GCM) 10K type strain sequencing project: providing services to taxonomists for standard genome sequencing and annotation.</title>
        <authorList>
            <consortium name="The Broad Institute Genomics Platform"/>
            <consortium name="The Broad Institute Genome Sequencing Center for Infectious Disease"/>
            <person name="Wu L."/>
            <person name="Ma J."/>
        </authorList>
    </citation>
    <scope>NUCLEOTIDE SEQUENCE [LARGE SCALE GENOMIC DNA]</scope>
    <source>
        <strain evidence="7">NBRC 112416</strain>
    </source>
</reference>
<protein>
    <recommendedName>
        <fullName evidence="5">Nudix hydrolase domain-containing protein</fullName>
    </recommendedName>
</protein>
<evidence type="ECO:0000259" key="5">
    <source>
        <dbReference type="PROSITE" id="PS51462"/>
    </source>
</evidence>
<feature type="domain" description="Nudix hydrolase" evidence="5">
    <location>
        <begin position="20"/>
        <end position="151"/>
    </location>
</feature>
<dbReference type="InterPro" id="IPR015797">
    <property type="entry name" value="NUDIX_hydrolase-like_dom_sf"/>
</dbReference>
<keyword evidence="4" id="KW-0460">Magnesium</keyword>
<proteinExistence type="predicted"/>
<dbReference type="InterPro" id="IPR000086">
    <property type="entry name" value="NUDIX_hydrolase_dom"/>
</dbReference>